<evidence type="ECO:0000256" key="3">
    <source>
        <dbReference type="ARBA" id="ARBA00023082"/>
    </source>
</evidence>
<keyword evidence="2" id="KW-0805">Transcription regulation</keyword>
<dbReference type="InterPro" id="IPR013249">
    <property type="entry name" value="RNA_pol_sigma70_r4_t2"/>
</dbReference>
<keyword evidence="3" id="KW-0731">Sigma factor</keyword>
<dbReference type="AlphaFoldDB" id="A0A1T5G2X3"/>
<dbReference type="GO" id="GO:0016987">
    <property type="term" value="F:sigma factor activity"/>
    <property type="evidence" value="ECO:0007669"/>
    <property type="project" value="UniProtKB-KW"/>
</dbReference>
<dbReference type="NCBIfam" id="TIGR02937">
    <property type="entry name" value="sigma70-ECF"/>
    <property type="match status" value="1"/>
</dbReference>
<dbReference type="SUPFAM" id="SSF88946">
    <property type="entry name" value="Sigma2 domain of RNA polymerase sigma factors"/>
    <property type="match status" value="1"/>
</dbReference>
<dbReference type="Gene3D" id="1.10.10.10">
    <property type="entry name" value="Winged helix-like DNA-binding domain superfamily/Winged helix DNA-binding domain"/>
    <property type="match status" value="1"/>
</dbReference>
<dbReference type="Pfam" id="PF04542">
    <property type="entry name" value="Sigma70_r2"/>
    <property type="match status" value="1"/>
</dbReference>
<dbReference type="InterPro" id="IPR007627">
    <property type="entry name" value="RNA_pol_sigma70_r2"/>
</dbReference>
<feature type="domain" description="RNA polymerase sigma-70 region 2" evidence="5">
    <location>
        <begin position="26"/>
        <end position="93"/>
    </location>
</feature>
<reference evidence="8" key="1">
    <citation type="submission" date="2017-02" db="EMBL/GenBank/DDBJ databases">
        <authorList>
            <person name="Varghese N."/>
            <person name="Submissions S."/>
        </authorList>
    </citation>
    <scope>NUCLEOTIDE SEQUENCE [LARGE SCALE GENOMIC DNA]</scope>
    <source>
        <strain evidence="8">UM2</strain>
    </source>
</reference>
<evidence type="ECO:0000256" key="4">
    <source>
        <dbReference type="ARBA" id="ARBA00023163"/>
    </source>
</evidence>
<dbReference type="EMBL" id="FUYM01000011">
    <property type="protein sequence ID" value="SKC02783.1"/>
    <property type="molecule type" value="Genomic_DNA"/>
</dbReference>
<proteinExistence type="inferred from homology"/>
<evidence type="ECO:0000313" key="8">
    <source>
        <dbReference type="Proteomes" id="UP000189818"/>
    </source>
</evidence>
<organism evidence="7 8">
    <name type="scientific">Rhizorhabdus histidinilytica</name>
    <dbReference type="NCBI Taxonomy" id="439228"/>
    <lineage>
        <taxon>Bacteria</taxon>
        <taxon>Pseudomonadati</taxon>
        <taxon>Pseudomonadota</taxon>
        <taxon>Alphaproteobacteria</taxon>
        <taxon>Sphingomonadales</taxon>
        <taxon>Sphingomonadaceae</taxon>
        <taxon>Rhizorhabdus</taxon>
    </lineage>
</organism>
<accession>A0A1T5G2X3</accession>
<dbReference type="InterPro" id="IPR039425">
    <property type="entry name" value="RNA_pol_sigma-70-like"/>
</dbReference>
<evidence type="ECO:0000256" key="1">
    <source>
        <dbReference type="ARBA" id="ARBA00010641"/>
    </source>
</evidence>
<keyword evidence="8" id="KW-1185">Reference proteome</keyword>
<evidence type="ECO:0000259" key="5">
    <source>
        <dbReference type="Pfam" id="PF04542"/>
    </source>
</evidence>
<evidence type="ECO:0000259" key="6">
    <source>
        <dbReference type="Pfam" id="PF08281"/>
    </source>
</evidence>
<comment type="similarity">
    <text evidence="1">Belongs to the sigma-70 factor family. ECF subfamily.</text>
</comment>
<protein>
    <submittedName>
        <fullName evidence="7">RNA polymerase sigma-70 factor, ECF subfamily</fullName>
    </submittedName>
</protein>
<name>A0A1T5G2X3_9SPHN</name>
<dbReference type="InterPro" id="IPR013324">
    <property type="entry name" value="RNA_pol_sigma_r3/r4-like"/>
</dbReference>
<dbReference type="PANTHER" id="PTHR43133:SF63">
    <property type="entry name" value="RNA POLYMERASE SIGMA FACTOR FECI-RELATED"/>
    <property type="match status" value="1"/>
</dbReference>
<evidence type="ECO:0000313" key="7">
    <source>
        <dbReference type="EMBL" id="SKC02783.1"/>
    </source>
</evidence>
<keyword evidence="4" id="KW-0804">Transcription</keyword>
<gene>
    <name evidence="7" type="ORF">SAMN06295920_111205</name>
</gene>
<dbReference type="SUPFAM" id="SSF88659">
    <property type="entry name" value="Sigma3 and sigma4 domains of RNA polymerase sigma factors"/>
    <property type="match status" value="1"/>
</dbReference>
<dbReference type="Gene3D" id="1.10.1740.10">
    <property type="match status" value="1"/>
</dbReference>
<dbReference type="RefSeq" id="WP_209046642.1">
    <property type="nucleotide sequence ID" value="NZ_FUYM01000011.1"/>
</dbReference>
<dbReference type="STRING" id="439228.SAMN06295920_111205"/>
<sequence length="176" mass="20378">MATHKDRTEDGDDGETMVRTRLERHYRAHAGWLGRTLRFRFGAGAEEAEDLVQESYLRMARYADGDHDRRPRALLLAIARNLLRDHRRSAAWRHSAQVQRALEPGEILPVEPDQAEQLLLKQIILGMPALYRDVFLLSRFSAMSYADIARHLGLSVKTVEWRMTKALEHCSVQLRY</sequence>
<dbReference type="PANTHER" id="PTHR43133">
    <property type="entry name" value="RNA POLYMERASE ECF-TYPE SIGMA FACTO"/>
    <property type="match status" value="1"/>
</dbReference>
<dbReference type="Pfam" id="PF08281">
    <property type="entry name" value="Sigma70_r4_2"/>
    <property type="match status" value="1"/>
</dbReference>
<feature type="domain" description="RNA polymerase sigma factor 70 region 4 type 2" evidence="6">
    <location>
        <begin position="119"/>
        <end position="170"/>
    </location>
</feature>
<dbReference type="InterPro" id="IPR036388">
    <property type="entry name" value="WH-like_DNA-bd_sf"/>
</dbReference>
<dbReference type="GO" id="GO:0003677">
    <property type="term" value="F:DNA binding"/>
    <property type="evidence" value="ECO:0007669"/>
    <property type="project" value="InterPro"/>
</dbReference>
<dbReference type="GO" id="GO:0006352">
    <property type="term" value="P:DNA-templated transcription initiation"/>
    <property type="evidence" value="ECO:0007669"/>
    <property type="project" value="InterPro"/>
</dbReference>
<dbReference type="InterPro" id="IPR013325">
    <property type="entry name" value="RNA_pol_sigma_r2"/>
</dbReference>
<dbReference type="Proteomes" id="UP000189818">
    <property type="component" value="Unassembled WGS sequence"/>
</dbReference>
<evidence type="ECO:0000256" key="2">
    <source>
        <dbReference type="ARBA" id="ARBA00023015"/>
    </source>
</evidence>
<dbReference type="InterPro" id="IPR014284">
    <property type="entry name" value="RNA_pol_sigma-70_dom"/>
</dbReference>